<comment type="caution">
    <text evidence="1">The sequence shown here is derived from an EMBL/GenBank/DDBJ whole genome shotgun (WGS) entry which is preliminary data.</text>
</comment>
<reference evidence="1" key="1">
    <citation type="submission" date="2020-09" db="EMBL/GenBank/DDBJ databases">
        <title>Pelagicoccus enzymogenes sp. nov. with an EPS production, isolated from marine sediment.</title>
        <authorList>
            <person name="Feng X."/>
        </authorList>
    </citation>
    <scope>NUCLEOTIDE SEQUENCE</scope>
    <source>
        <strain evidence="1">NFK12</strain>
    </source>
</reference>
<evidence type="ECO:0000313" key="2">
    <source>
        <dbReference type="Proteomes" id="UP000622317"/>
    </source>
</evidence>
<protein>
    <submittedName>
        <fullName evidence="1">MSMEG_0570 family nitrogen starvation response protein</fullName>
    </submittedName>
</protein>
<name>A0A927F4L2_9BACT</name>
<gene>
    <name evidence="1" type="ORF">IEN85_00850</name>
</gene>
<dbReference type="InterPro" id="IPR023846">
    <property type="entry name" value="CHP04042_MSMEG0570"/>
</dbReference>
<dbReference type="AlphaFoldDB" id="A0A927F4L2"/>
<sequence>MPETPFTVELPDGSVRDCYSPSSVVREYFTRGETLTVEEFVSKSRIALNEASSRVEAKFGFACSGAMSSLANIERWSSALEKGDLLKITKI</sequence>
<organism evidence="1 2">
    <name type="scientific">Pelagicoccus enzymogenes</name>
    <dbReference type="NCBI Taxonomy" id="2773457"/>
    <lineage>
        <taxon>Bacteria</taxon>
        <taxon>Pseudomonadati</taxon>
        <taxon>Verrucomicrobiota</taxon>
        <taxon>Opitutia</taxon>
        <taxon>Puniceicoccales</taxon>
        <taxon>Pelagicoccaceae</taxon>
        <taxon>Pelagicoccus</taxon>
    </lineage>
</organism>
<dbReference type="RefSeq" id="WP_191615170.1">
    <property type="nucleotide sequence ID" value="NZ_JACYFG010000002.1"/>
</dbReference>
<dbReference type="Proteomes" id="UP000622317">
    <property type="component" value="Unassembled WGS sequence"/>
</dbReference>
<evidence type="ECO:0000313" key="1">
    <source>
        <dbReference type="EMBL" id="MBD5778042.1"/>
    </source>
</evidence>
<dbReference type="EMBL" id="JACYFG010000002">
    <property type="protein sequence ID" value="MBD5778042.1"/>
    <property type="molecule type" value="Genomic_DNA"/>
</dbReference>
<accession>A0A927F4L2</accession>
<keyword evidence="2" id="KW-1185">Reference proteome</keyword>
<proteinExistence type="predicted"/>
<dbReference type="NCBIfam" id="TIGR04042">
    <property type="entry name" value="MSMEG_0570_fam"/>
    <property type="match status" value="1"/>
</dbReference>